<dbReference type="InterPro" id="IPR009091">
    <property type="entry name" value="RCC1/BLIP-II"/>
</dbReference>
<dbReference type="PANTHER" id="PTHR45622">
    <property type="entry name" value="UBIQUITIN-PROTEIN LIGASE E3A-RELATED"/>
    <property type="match status" value="1"/>
</dbReference>
<keyword evidence="5" id="KW-1185">Reference proteome</keyword>
<dbReference type="InterPro" id="IPR000719">
    <property type="entry name" value="Prot_kinase_dom"/>
</dbReference>
<dbReference type="SUPFAM" id="SSF56112">
    <property type="entry name" value="Protein kinase-like (PK-like)"/>
    <property type="match status" value="1"/>
</dbReference>
<gene>
    <name evidence="4" type="ORF">ONB1V03_LOCUS18440</name>
</gene>
<proteinExistence type="predicted"/>
<dbReference type="EMBL" id="CAJPVJ010025398">
    <property type="protein sequence ID" value="CAG2179016.1"/>
    <property type="molecule type" value="Genomic_DNA"/>
</dbReference>
<feature type="repeat" description="RCC1" evidence="2">
    <location>
        <begin position="44"/>
        <end position="95"/>
    </location>
</feature>
<dbReference type="AlphaFoldDB" id="A0A7R9MKN4"/>
<dbReference type="PROSITE" id="PS50011">
    <property type="entry name" value="PROTEIN_KINASE_DOM"/>
    <property type="match status" value="1"/>
</dbReference>
<evidence type="ECO:0000259" key="3">
    <source>
        <dbReference type="PROSITE" id="PS50011"/>
    </source>
</evidence>
<dbReference type="PROSITE" id="PS50012">
    <property type="entry name" value="RCC1_3"/>
    <property type="match status" value="2"/>
</dbReference>
<evidence type="ECO:0000256" key="1">
    <source>
        <dbReference type="ARBA" id="ARBA00022737"/>
    </source>
</evidence>
<dbReference type="Pfam" id="PF00069">
    <property type="entry name" value="Pkinase"/>
    <property type="match status" value="1"/>
</dbReference>
<evidence type="ECO:0000313" key="5">
    <source>
        <dbReference type="Proteomes" id="UP000728032"/>
    </source>
</evidence>
<dbReference type="Pfam" id="PF00415">
    <property type="entry name" value="RCC1"/>
    <property type="match status" value="1"/>
</dbReference>
<dbReference type="Gene3D" id="3.30.200.20">
    <property type="entry name" value="Phosphorylase Kinase, domain 1"/>
    <property type="match status" value="1"/>
</dbReference>
<feature type="repeat" description="RCC1" evidence="2">
    <location>
        <begin position="125"/>
        <end position="186"/>
    </location>
</feature>
<evidence type="ECO:0000256" key="2">
    <source>
        <dbReference type="PROSITE-ProRule" id="PRU00235"/>
    </source>
</evidence>
<dbReference type="EMBL" id="OC940223">
    <property type="protein sequence ID" value="CAD7661880.1"/>
    <property type="molecule type" value="Genomic_DNA"/>
</dbReference>
<sequence length="254" mass="29071">MSDILGKFRICDTIDTNMKNEIKLFHVFNDYTNDKNILFVTNDDTVYGLGANNNGCLGLGHENAVKTPQTIPQLRGQRIRQFINGSDFVLAINEDNHVFSWGRNEWGQCARDVTQNHSLALNTDGQVYGWGDNEWGQVGGGGDENSRTGHDIPGDILSPKLIPVLNDIKSIFVRKFDEHIYAVKRLEIRDFTDEYMHKILNEVKSLGKVRSEYVVQYYNSWPEGKHLYIQMEFCSQNLRNILEVKPQVFGRQLG</sequence>
<dbReference type="Proteomes" id="UP000728032">
    <property type="component" value="Unassembled WGS sequence"/>
</dbReference>
<dbReference type="PANTHER" id="PTHR45622:SF58">
    <property type="entry name" value="REGULATOR OF CHROMOSOME CONDENSATION DOMAIN-CONTAINING PROTEIN"/>
    <property type="match status" value="1"/>
</dbReference>
<feature type="non-terminal residue" evidence="4">
    <location>
        <position position="254"/>
    </location>
</feature>
<name>A0A7R9MKN4_9ACAR</name>
<feature type="domain" description="Protein kinase" evidence="3">
    <location>
        <begin position="142"/>
        <end position="254"/>
    </location>
</feature>
<protein>
    <recommendedName>
        <fullName evidence="3">Protein kinase domain-containing protein</fullName>
    </recommendedName>
</protein>
<dbReference type="InterPro" id="IPR051709">
    <property type="entry name" value="Ub-ligase/GTPase-reg"/>
</dbReference>
<organism evidence="4">
    <name type="scientific">Oppiella nova</name>
    <dbReference type="NCBI Taxonomy" id="334625"/>
    <lineage>
        <taxon>Eukaryota</taxon>
        <taxon>Metazoa</taxon>
        <taxon>Ecdysozoa</taxon>
        <taxon>Arthropoda</taxon>
        <taxon>Chelicerata</taxon>
        <taxon>Arachnida</taxon>
        <taxon>Acari</taxon>
        <taxon>Acariformes</taxon>
        <taxon>Sarcoptiformes</taxon>
        <taxon>Oribatida</taxon>
        <taxon>Brachypylina</taxon>
        <taxon>Oppioidea</taxon>
        <taxon>Oppiidae</taxon>
        <taxon>Oppiella</taxon>
    </lineage>
</organism>
<dbReference type="InterPro" id="IPR000408">
    <property type="entry name" value="Reg_chr_condens"/>
</dbReference>
<reference evidence="4" key="1">
    <citation type="submission" date="2020-11" db="EMBL/GenBank/DDBJ databases">
        <authorList>
            <person name="Tran Van P."/>
        </authorList>
    </citation>
    <scope>NUCLEOTIDE SEQUENCE</scope>
</reference>
<dbReference type="InterPro" id="IPR011009">
    <property type="entry name" value="Kinase-like_dom_sf"/>
</dbReference>
<dbReference type="OrthoDB" id="248923at2759"/>
<dbReference type="GO" id="GO:0005524">
    <property type="term" value="F:ATP binding"/>
    <property type="evidence" value="ECO:0007669"/>
    <property type="project" value="InterPro"/>
</dbReference>
<dbReference type="Gene3D" id="2.130.10.30">
    <property type="entry name" value="Regulator of chromosome condensation 1/beta-lactamase-inhibitor protein II"/>
    <property type="match status" value="1"/>
</dbReference>
<keyword evidence="1" id="KW-0677">Repeat</keyword>
<dbReference type="Pfam" id="PF13540">
    <property type="entry name" value="RCC1_2"/>
    <property type="match status" value="1"/>
</dbReference>
<dbReference type="SUPFAM" id="SSF50985">
    <property type="entry name" value="RCC1/BLIP-II"/>
    <property type="match status" value="1"/>
</dbReference>
<dbReference type="GO" id="GO:0004672">
    <property type="term" value="F:protein kinase activity"/>
    <property type="evidence" value="ECO:0007669"/>
    <property type="project" value="InterPro"/>
</dbReference>
<evidence type="ECO:0000313" key="4">
    <source>
        <dbReference type="EMBL" id="CAD7661880.1"/>
    </source>
</evidence>
<accession>A0A7R9MKN4</accession>